<reference evidence="1 2" key="1">
    <citation type="journal article" date="2020" name="Microorganisms">
        <title>Osmotic Adaptation and Compatible Solute Biosynthesis of Phototrophic Bacteria as Revealed from Genome Analyses.</title>
        <authorList>
            <person name="Imhoff J.F."/>
            <person name="Rahn T."/>
            <person name="Kunzel S."/>
            <person name="Keller A."/>
            <person name="Neulinger S.C."/>
        </authorList>
    </citation>
    <scope>NUCLEOTIDE SEQUENCE [LARGE SCALE GENOMIC DNA]</scope>
    <source>
        <strain evidence="1 2">DSM 15116</strain>
    </source>
</reference>
<keyword evidence="2" id="KW-1185">Reference proteome</keyword>
<evidence type="ECO:0000313" key="2">
    <source>
        <dbReference type="Proteomes" id="UP000738126"/>
    </source>
</evidence>
<dbReference type="Proteomes" id="UP000738126">
    <property type="component" value="Unassembled WGS sequence"/>
</dbReference>
<accession>A0ABS1E1Z6</accession>
<evidence type="ECO:0000313" key="1">
    <source>
        <dbReference type="EMBL" id="MBK1725731.1"/>
    </source>
</evidence>
<dbReference type="EMBL" id="NRSH01000007">
    <property type="protein sequence ID" value="MBK1725731.1"/>
    <property type="molecule type" value="Genomic_DNA"/>
</dbReference>
<evidence type="ECO:0008006" key="3">
    <source>
        <dbReference type="Google" id="ProtNLM"/>
    </source>
</evidence>
<dbReference type="InterPro" id="IPR038713">
    <property type="entry name" value="Terminase_Gp1_N_sf"/>
</dbReference>
<comment type="caution">
    <text evidence="1">The sequence shown here is derived from an EMBL/GenBank/DDBJ whole genome shotgun (WGS) entry which is preliminary data.</text>
</comment>
<protein>
    <recommendedName>
        <fullName evidence="3">Terminase small subunit</fullName>
    </recommendedName>
</protein>
<name>A0ABS1E1Z6_9GAMM</name>
<gene>
    <name evidence="1" type="ORF">CKO13_01580</name>
</gene>
<proteinExistence type="predicted"/>
<dbReference type="InterPro" id="IPR005335">
    <property type="entry name" value="Terminase_ssu"/>
</dbReference>
<dbReference type="Pfam" id="PF03592">
    <property type="entry name" value="Terminase_2"/>
    <property type="match status" value="1"/>
</dbReference>
<dbReference type="RefSeq" id="WP_200256170.1">
    <property type="nucleotide sequence ID" value="NZ_NRSH01000007.1"/>
</dbReference>
<organism evidence="1 2">
    <name type="scientific">Halorhodospira neutriphila</name>
    <dbReference type="NCBI Taxonomy" id="168379"/>
    <lineage>
        <taxon>Bacteria</taxon>
        <taxon>Pseudomonadati</taxon>
        <taxon>Pseudomonadota</taxon>
        <taxon>Gammaproteobacteria</taxon>
        <taxon>Chromatiales</taxon>
        <taxon>Ectothiorhodospiraceae</taxon>
        <taxon>Halorhodospira</taxon>
    </lineage>
</organism>
<sequence length="139" mass="15485">MMDEHWHKGLTERQRRFCEAYAAAGNATEAARRAGYRRPDPQGAENLRKPAIAHALEALRQETTAAAIAEREERQAWWTSIMRGEHRPDGSVPTISEQLRASELLGRAQGDFVERREITGRDGGAFGPSVLLGYMGSTH</sequence>
<dbReference type="Gene3D" id="1.10.10.1400">
    <property type="entry name" value="Terminase, small subunit, N-terminal DNA-binding domain, HTH motif"/>
    <property type="match status" value="1"/>
</dbReference>